<keyword evidence="6" id="KW-1185">Reference proteome</keyword>
<feature type="domain" description="Sialate O-acetylesterase" evidence="3">
    <location>
        <begin position="518"/>
        <end position="624"/>
    </location>
</feature>
<dbReference type="RefSeq" id="WP_264489091.1">
    <property type="nucleotide sequence ID" value="NZ_JAPDDT010000011.1"/>
</dbReference>
<keyword evidence="1" id="KW-0378">Hydrolase</keyword>
<dbReference type="CDD" id="cd01821">
    <property type="entry name" value="Rhamnogalacturan_acetylesterase_like"/>
    <property type="match status" value="1"/>
</dbReference>
<comment type="caution">
    <text evidence="5">The sequence shown here is derived from an EMBL/GenBank/DDBJ whole genome shotgun (WGS) entry which is preliminary data.</text>
</comment>
<dbReference type="InterPro" id="IPR036514">
    <property type="entry name" value="SGNH_hydro_sf"/>
</dbReference>
<dbReference type="InterPro" id="IPR037459">
    <property type="entry name" value="RhgT-like"/>
</dbReference>
<dbReference type="Gene3D" id="3.40.50.1110">
    <property type="entry name" value="SGNH hydrolase"/>
    <property type="match status" value="2"/>
</dbReference>
<name>A0ABT3GN91_9BACT</name>
<dbReference type="InterPro" id="IPR013783">
    <property type="entry name" value="Ig-like_fold"/>
</dbReference>
<proteinExistence type="predicted"/>
<feature type="signal peptide" evidence="2">
    <location>
        <begin position="1"/>
        <end position="19"/>
    </location>
</feature>
<protein>
    <submittedName>
        <fullName evidence="5">GDSL-type esterase/lipase family protein</fullName>
    </submittedName>
</protein>
<dbReference type="InterPro" id="IPR005181">
    <property type="entry name" value="SASA"/>
</dbReference>
<evidence type="ECO:0000259" key="3">
    <source>
        <dbReference type="Pfam" id="PF03629"/>
    </source>
</evidence>
<organism evidence="5 6">
    <name type="scientific">Luteolibacter arcticus</name>
    <dbReference type="NCBI Taxonomy" id="1581411"/>
    <lineage>
        <taxon>Bacteria</taxon>
        <taxon>Pseudomonadati</taxon>
        <taxon>Verrucomicrobiota</taxon>
        <taxon>Verrucomicrobiia</taxon>
        <taxon>Verrucomicrobiales</taxon>
        <taxon>Verrucomicrobiaceae</taxon>
        <taxon>Luteolibacter</taxon>
    </lineage>
</organism>
<dbReference type="PANTHER" id="PTHR22901">
    <property type="entry name" value="SIALATE O-ACETYLESTERASE"/>
    <property type="match status" value="1"/>
</dbReference>
<dbReference type="SUPFAM" id="SSF52266">
    <property type="entry name" value="SGNH hydrolase"/>
    <property type="match status" value="2"/>
</dbReference>
<dbReference type="InterPro" id="IPR013830">
    <property type="entry name" value="SGNH_hydro"/>
</dbReference>
<gene>
    <name evidence="5" type="ORF">OKA05_20640</name>
</gene>
<feature type="domain" description="Sialate O-acetylesterase" evidence="3">
    <location>
        <begin position="332"/>
        <end position="443"/>
    </location>
</feature>
<feature type="chain" id="PRO_5046625672" evidence="2">
    <location>
        <begin position="20"/>
        <end position="735"/>
    </location>
</feature>
<evidence type="ECO:0000259" key="4">
    <source>
        <dbReference type="Pfam" id="PF13472"/>
    </source>
</evidence>
<dbReference type="Proteomes" id="UP001320876">
    <property type="component" value="Unassembled WGS sequence"/>
</dbReference>
<keyword evidence="2" id="KW-0732">Signal</keyword>
<dbReference type="Pfam" id="PF03629">
    <property type="entry name" value="SASA"/>
    <property type="match status" value="2"/>
</dbReference>
<evidence type="ECO:0000313" key="5">
    <source>
        <dbReference type="EMBL" id="MCW1924983.1"/>
    </source>
</evidence>
<accession>A0ABT3GN91</accession>
<dbReference type="Pfam" id="PF13472">
    <property type="entry name" value="Lipase_GDSL_2"/>
    <property type="match status" value="1"/>
</dbReference>
<evidence type="ECO:0000313" key="6">
    <source>
        <dbReference type="Proteomes" id="UP001320876"/>
    </source>
</evidence>
<sequence>MRIPLRLLVACCLTVAAWAKPTLYIIGDSTVRNQTAGQKGWGDPLVAHFDPAKIEVVNRAIGGRSSRTFLTEGRWDAIMANLKAGDYVVMQFGHNDGGPLNDDRCRASIKGIGEEAEDIVRKTDGLPETVRSYGWYLRKYVADTKSKGATPVVLSLIPRNMWKDGRVGRSTNDYGLWAKQTAEQAGASFIDFNGLLADRYDALGEEKTTAIFAKGDHTHPNPAGAQLNASVLAGALRKTDLANYLLPADLWLPRIFSDHMVLQRDTANPLWGTARPGSPVTVSIAGKSATTTATEEGKFRLDLPALPAGGPHVIEVKTSDASRTFSDVLVGEVWLCSGQSNMDFTLAKTAKRSFSGCANWEQEVPQANHPQLREFKAEWTMREDPQPEVDGAWKACTPETAGDFSAVAYFFARELQKELGVPVGLVTCAFGASTAEAWISNDKLAADKAFKPLCDAFWKKFIAYRDTPRAFEDYGKAIAKWTASNKTGRGPGHPDPVRDQHNPAVLFNGMISPLVPYGIRGALWYQGESNVGTRQLYPTLQRALIEDWRTCWGRDDLPFLFVQLAPHKSPLPEPAASSLASMRDAQSSSLALPHTGMAVTIDIGDEKDVHPRNKLGVGHRLARLALHGTYGKQDVIPCGPVFKMSEIEDGRVVLHFDHIGEGLVAKDGPLKQFAIAGDDRKFVWADAEIEGDKVIVSSPSVPRPAYVRYAWADNPAGANLTNSEGLPAAPFRTDP</sequence>
<feature type="domain" description="SGNH hydrolase-type esterase" evidence="4">
    <location>
        <begin position="26"/>
        <end position="227"/>
    </location>
</feature>
<dbReference type="PANTHER" id="PTHR22901:SF0">
    <property type="entry name" value="SIALATE O-ACETYLESTERASE"/>
    <property type="match status" value="1"/>
</dbReference>
<reference evidence="5 6" key="1">
    <citation type="submission" date="2022-10" db="EMBL/GenBank/DDBJ databases">
        <title>Luteolibacter arcticus strain CCTCC AB 2014275, whole genome shotgun sequencing project.</title>
        <authorList>
            <person name="Zhao G."/>
            <person name="Shen L."/>
        </authorList>
    </citation>
    <scope>NUCLEOTIDE SEQUENCE [LARGE SCALE GENOMIC DNA]</scope>
    <source>
        <strain evidence="5 6">CCTCC AB 2014275</strain>
    </source>
</reference>
<evidence type="ECO:0000256" key="2">
    <source>
        <dbReference type="SAM" id="SignalP"/>
    </source>
</evidence>
<dbReference type="EMBL" id="JAPDDT010000011">
    <property type="protein sequence ID" value="MCW1924983.1"/>
    <property type="molecule type" value="Genomic_DNA"/>
</dbReference>
<dbReference type="InterPro" id="IPR039329">
    <property type="entry name" value="SIAE"/>
</dbReference>
<dbReference type="Gene3D" id="2.60.40.10">
    <property type="entry name" value="Immunoglobulins"/>
    <property type="match status" value="1"/>
</dbReference>
<evidence type="ECO:0000256" key="1">
    <source>
        <dbReference type="ARBA" id="ARBA00022801"/>
    </source>
</evidence>